<feature type="compositionally biased region" description="Polar residues" evidence="1">
    <location>
        <begin position="233"/>
        <end position="243"/>
    </location>
</feature>
<comment type="caution">
    <text evidence="2">The sequence shown here is derived from an EMBL/GenBank/DDBJ whole genome shotgun (WGS) entry which is preliminary data.</text>
</comment>
<reference evidence="2" key="1">
    <citation type="submission" date="2020-06" db="EMBL/GenBank/DDBJ databases">
        <authorList>
            <person name="Ji K."/>
            <person name="Li J."/>
        </authorList>
    </citation>
    <scope>NUCLEOTIDE SEQUENCE</scope>
    <source>
        <strain evidence="2">JKM2019</strain>
        <tissue evidence="2">Whole body</tissue>
    </source>
</reference>
<feature type="compositionally biased region" description="Polar residues" evidence="1">
    <location>
        <begin position="735"/>
        <end position="744"/>
    </location>
</feature>
<name>A0A9D4SDS6_DERFA</name>
<feature type="compositionally biased region" description="Polar residues" evidence="1">
    <location>
        <begin position="601"/>
        <end position="614"/>
    </location>
</feature>
<feature type="compositionally biased region" description="Polar residues" evidence="1">
    <location>
        <begin position="802"/>
        <end position="817"/>
    </location>
</feature>
<proteinExistence type="predicted"/>
<gene>
    <name evidence="2" type="ORF">HUG17_9075</name>
</gene>
<evidence type="ECO:0000256" key="1">
    <source>
        <dbReference type="SAM" id="MobiDB-lite"/>
    </source>
</evidence>
<feature type="compositionally biased region" description="Low complexity" evidence="1">
    <location>
        <begin position="616"/>
        <end position="627"/>
    </location>
</feature>
<evidence type="ECO:0000313" key="2">
    <source>
        <dbReference type="EMBL" id="KAH7637971.1"/>
    </source>
</evidence>
<dbReference type="Proteomes" id="UP000828236">
    <property type="component" value="Unassembled WGS sequence"/>
</dbReference>
<accession>A0A9D4SDS6</accession>
<feature type="region of interest" description="Disordered" evidence="1">
    <location>
        <begin position="584"/>
        <end position="643"/>
    </location>
</feature>
<keyword evidence="2" id="KW-0675">Receptor</keyword>
<reference evidence="2" key="2">
    <citation type="journal article" date="2021" name="World Allergy Organ. J.">
        <title>Chromosome-level assembly of Dermatophagoides farinae genome and transcriptome reveals two novel allergens Der f 37 and Der f 39.</title>
        <authorList>
            <person name="Chen J."/>
            <person name="Cai Z."/>
            <person name="Fan D."/>
            <person name="Hu J."/>
            <person name="Hou Y."/>
            <person name="He Y."/>
            <person name="Zhang Z."/>
            <person name="Zhao Z."/>
            <person name="Gao P."/>
            <person name="Hu W."/>
            <person name="Sun J."/>
            <person name="Li J."/>
            <person name="Ji K."/>
        </authorList>
    </citation>
    <scope>NUCLEOTIDE SEQUENCE</scope>
    <source>
        <strain evidence="2">JKM2019</strain>
    </source>
</reference>
<feature type="region of interest" description="Disordered" evidence="1">
    <location>
        <begin position="705"/>
        <end position="817"/>
    </location>
</feature>
<feature type="region of interest" description="Disordered" evidence="1">
    <location>
        <begin position="115"/>
        <end position="153"/>
    </location>
</feature>
<feature type="compositionally biased region" description="Low complexity" evidence="1">
    <location>
        <begin position="745"/>
        <end position="758"/>
    </location>
</feature>
<feature type="region of interest" description="Disordered" evidence="1">
    <location>
        <begin position="214"/>
        <end position="248"/>
    </location>
</feature>
<feature type="compositionally biased region" description="Pro residues" evidence="1">
    <location>
        <begin position="12"/>
        <end position="25"/>
    </location>
</feature>
<feature type="region of interest" description="Disordered" evidence="1">
    <location>
        <begin position="1"/>
        <end position="96"/>
    </location>
</feature>
<organism evidence="2">
    <name type="scientific">Dermatophagoides farinae</name>
    <name type="common">American house dust mite</name>
    <dbReference type="NCBI Taxonomy" id="6954"/>
    <lineage>
        <taxon>Eukaryota</taxon>
        <taxon>Metazoa</taxon>
        <taxon>Ecdysozoa</taxon>
        <taxon>Arthropoda</taxon>
        <taxon>Chelicerata</taxon>
        <taxon>Arachnida</taxon>
        <taxon>Acari</taxon>
        <taxon>Acariformes</taxon>
        <taxon>Sarcoptiformes</taxon>
        <taxon>Astigmata</taxon>
        <taxon>Psoroptidia</taxon>
        <taxon>Analgoidea</taxon>
        <taxon>Pyroglyphidae</taxon>
        <taxon>Dermatophagoidinae</taxon>
        <taxon>Dermatophagoides</taxon>
    </lineage>
</organism>
<feature type="compositionally biased region" description="Basic and acidic residues" evidence="1">
    <location>
        <begin position="48"/>
        <end position="69"/>
    </location>
</feature>
<protein>
    <submittedName>
        <fullName evidence="2">Nuclear hormone receptor-like protein 2</fullName>
    </submittedName>
</protein>
<dbReference type="AlphaFoldDB" id="A0A9D4SDS6"/>
<feature type="compositionally biased region" description="Polar residues" evidence="1">
    <location>
        <begin position="125"/>
        <end position="147"/>
    </location>
</feature>
<dbReference type="EMBL" id="SDOV01000008">
    <property type="protein sequence ID" value="KAH7637971.1"/>
    <property type="molecule type" value="Genomic_DNA"/>
</dbReference>
<dbReference type="OrthoDB" id="6107953at2759"/>
<sequence>MATTIPQSPIAVAPPPPPPPPPPMPGTSGALPMPDWRDLYPSQPPTSIRREHPPSKEEIEKQQYAHLPDKLLNAMNKDKKPFTYTPSGVSSEKGVLDLSEIRSPRMKKRLLANLHAGEEEENEDQPITKTDSLQNQPKSPNAHQYTASPFVLPPIPADAAQKLRPSSPSGLGCQNNLNNNKKEVRFAPSPIPMLSCDDNELISKLAARKQDVESRATIVTNNPIDDDTDGDNRQSQQPNFQTAEQKKFEPDMNQLCLNAAEAVRTARGIADMNDVNSNNHPHLNSVYGGNQMDELNETFQNQLRFEPSTQVQVANFQQQQTPTTFNTDVLKHVLDSGLQDEIDKFEEMGAKMGSTSPNLPPSLEAPNYCSRPMNYRGIAPPPIPPKPQNLMDGRTSCPPNPFSYNDNNNNNNNGQQKDFINSYRCISPSVDIWKRTQQNNNANGYNCSNSKPRPFSRSTMNETTFTNQSPLQSFQSPSNERTIPIRMDNGYSASLPRKIKLGQEFPQPRSYENPESGREYLQQAGMFSQLPPKQMDSPTQSKMFFGLNSRQQQQQQQQPLFESEHAKTYVDPEANREYLSQAGMFSQLPPPPLHHQQQQQTFTTFKSRQSSLPPLSNGNGISGNKIGPESPVGTPPINPWKQMAQMNNSGHRLSMSELRKLPPSERPHESAPLKYTGANIPSRSFRILQLITGEDVPNQFVQEQENDQRTNHHHHQQQRRQPPPPPPPRSDSYRPASQQSFRTPSTSQQFEQYEYQQTTIPRPESAMPMIGNYNQNQQQQQQQLLMNHYRNQEPQQQQQQQHTQSTVYASSAHGTDF</sequence>
<feature type="compositionally biased region" description="Low complexity" evidence="1">
    <location>
        <begin position="774"/>
        <end position="783"/>
    </location>
</feature>